<dbReference type="Proteomes" id="UP000306196">
    <property type="component" value="Unassembled WGS sequence"/>
</dbReference>
<dbReference type="InterPro" id="IPR025406">
    <property type="entry name" value="DUF4132"/>
</dbReference>
<organism evidence="2 3">
    <name type="scientific">Phragmitibacter flavus</name>
    <dbReference type="NCBI Taxonomy" id="2576071"/>
    <lineage>
        <taxon>Bacteria</taxon>
        <taxon>Pseudomonadati</taxon>
        <taxon>Verrucomicrobiota</taxon>
        <taxon>Verrucomicrobiia</taxon>
        <taxon>Verrucomicrobiales</taxon>
        <taxon>Verrucomicrobiaceae</taxon>
        <taxon>Phragmitibacter</taxon>
    </lineage>
</organism>
<keyword evidence="3" id="KW-1185">Reference proteome</keyword>
<evidence type="ECO:0000313" key="2">
    <source>
        <dbReference type="EMBL" id="TLD70811.1"/>
    </source>
</evidence>
<protein>
    <submittedName>
        <fullName evidence="2">DUF4132 domain-containing protein</fullName>
    </submittedName>
</protein>
<evidence type="ECO:0000313" key="3">
    <source>
        <dbReference type="Proteomes" id="UP000306196"/>
    </source>
</evidence>
<evidence type="ECO:0000259" key="1">
    <source>
        <dbReference type="Pfam" id="PF13569"/>
    </source>
</evidence>
<name>A0A5R8KEY0_9BACT</name>
<dbReference type="RefSeq" id="WP_138086281.1">
    <property type="nucleotide sequence ID" value="NZ_VAUV01000007.1"/>
</dbReference>
<comment type="caution">
    <text evidence="2">The sequence shown here is derived from an EMBL/GenBank/DDBJ whole genome shotgun (WGS) entry which is preliminary data.</text>
</comment>
<sequence length="680" mass="76449">MTADEFERFRQACLKTWRPYPVRNNPHPAINLSREEQQGVLEAALEWLCYHHHQENSSWDVLRLVGELLKRGVSAADSAVCGWIEAQAAKRYPFSSLPLDELVQWTEHQETIGKFSIRLLTCLRKHLPLISKRATDKAHRALMRRLSVALKLSTDDVLPDIRDAWTAVAWNWQNSLPADLRQTWDALLALANSQHSAKPGKAYLREAGALVMELPVFTLIMRDILESLGRDGPLEVRFRGYVSGRKDLLDEDFTDLLRALIWLCIPHVDLVDHLRDAGERCLLKLKNIGPRSAKIAAACAHVLSQQADSSATQAIVRLRTAAKHKSTRKGVAKAVTAVEERSGAEWAVLEETSVPDHGFTSSGELGYKVGDFSVSLAFARTGTPTLLWSDGTSPPSFKPPASVARDHSESVAEMQMLLRNLKKTWRDQILRLEAMMCLGRRISGGVWRSHYLSHPLVGPLSRRLLWEAGDTVVGFEPFEKANEDGRWVTIEGELFTPTDTDSVRLWHPAELSDDQFQAWQRWVLARRLIQPFQQALREVHRQDASPEDQTEDTRFKGEVLHQGTFAALCRQRGWDYQFHGGPSQFEPSVEFLKLDIRAALKVTENVRPSATTGQLIIWLHIVRVKFFACGRAEALPLQAVPAVVFSEVMRDVGLFIAASKAARDTGWRDDIPASENSGDG</sequence>
<accession>A0A5R8KEY0</accession>
<dbReference type="AlphaFoldDB" id="A0A5R8KEY0"/>
<gene>
    <name evidence="2" type="ORF">FEM03_10910</name>
</gene>
<reference evidence="2 3" key="1">
    <citation type="submission" date="2019-05" db="EMBL/GenBank/DDBJ databases">
        <title>Verrucobacter flavum gen. nov., sp. nov. a new member of the family Verrucomicrobiaceae.</title>
        <authorList>
            <person name="Szuroczki S."/>
            <person name="Abbaszade G."/>
            <person name="Szabo A."/>
            <person name="Felfoldi T."/>
            <person name="Schumann P."/>
            <person name="Boka K."/>
            <person name="Keki Z."/>
            <person name="Toumi M."/>
            <person name="Toth E."/>
        </authorList>
    </citation>
    <scope>NUCLEOTIDE SEQUENCE [LARGE SCALE GENOMIC DNA]</scope>
    <source>
        <strain evidence="2 3">MG-N-17</strain>
    </source>
</reference>
<dbReference type="OrthoDB" id="9763697at2"/>
<dbReference type="EMBL" id="VAUV01000007">
    <property type="protein sequence ID" value="TLD70811.1"/>
    <property type="molecule type" value="Genomic_DNA"/>
</dbReference>
<proteinExistence type="predicted"/>
<dbReference type="Pfam" id="PF13569">
    <property type="entry name" value="DUF4132"/>
    <property type="match status" value="1"/>
</dbReference>
<feature type="domain" description="DUF4132" evidence="1">
    <location>
        <begin position="399"/>
        <end position="574"/>
    </location>
</feature>